<feature type="signal peptide" evidence="1">
    <location>
        <begin position="1"/>
        <end position="26"/>
    </location>
</feature>
<comment type="caution">
    <text evidence="2">The sequence shown here is derived from an EMBL/GenBank/DDBJ whole genome shotgun (WGS) entry which is preliminary data.</text>
</comment>
<dbReference type="EMBL" id="JBHRYQ010000001">
    <property type="protein sequence ID" value="MFC3812863.1"/>
    <property type="molecule type" value="Genomic_DNA"/>
</dbReference>
<keyword evidence="1" id="KW-0732">Signal</keyword>
<evidence type="ECO:0000313" key="2">
    <source>
        <dbReference type="EMBL" id="MFC3812863.1"/>
    </source>
</evidence>
<keyword evidence="3" id="KW-1185">Reference proteome</keyword>
<reference evidence="3" key="1">
    <citation type="journal article" date="2019" name="Int. J. Syst. Evol. Microbiol.">
        <title>The Global Catalogue of Microorganisms (GCM) 10K type strain sequencing project: providing services to taxonomists for standard genome sequencing and annotation.</title>
        <authorList>
            <consortium name="The Broad Institute Genomics Platform"/>
            <consortium name="The Broad Institute Genome Sequencing Center for Infectious Disease"/>
            <person name="Wu L."/>
            <person name="Ma J."/>
        </authorList>
    </citation>
    <scope>NUCLEOTIDE SEQUENCE [LARGE SCALE GENOMIC DNA]</scope>
    <source>
        <strain evidence="3">CECT 7956</strain>
    </source>
</reference>
<accession>A0ABV7Z3V4</accession>
<evidence type="ECO:0000313" key="3">
    <source>
        <dbReference type="Proteomes" id="UP001595616"/>
    </source>
</evidence>
<proteinExistence type="predicted"/>
<protein>
    <submittedName>
        <fullName evidence="2">Uncharacterized protein</fullName>
    </submittedName>
</protein>
<evidence type="ECO:0000256" key="1">
    <source>
        <dbReference type="SAM" id="SignalP"/>
    </source>
</evidence>
<dbReference type="Proteomes" id="UP001595616">
    <property type="component" value="Unassembled WGS sequence"/>
</dbReference>
<dbReference type="RefSeq" id="WP_379839769.1">
    <property type="nucleotide sequence ID" value="NZ_JBHRYQ010000001.1"/>
</dbReference>
<feature type="chain" id="PRO_5045534374" evidence="1">
    <location>
        <begin position="27"/>
        <end position="162"/>
    </location>
</feature>
<gene>
    <name evidence="2" type="ORF">ACFOOI_19525</name>
</gene>
<name>A0ABV7Z3V4_9BACT</name>
<organism evidence="2 3">
    <name type="scientific">Lacihabitans lacunae</name>
    <dbReference type="NCBI Taxonomy" id="1028214"/>
    <lineage>
        <taxon>Bacteria</taxon>
        <taxon>Pseudomonadati</taxon>
        <taxon>Bacteroidota</taxon>
        <taxon>Cytophagia</taxon>
        <taxon>Cytophagales</taxon>
        <taxon>Leadbetterellaceae</taxon>
        <taxon>Lacihabitans</taxon>
    </lineage>
</organism>
<sequence>MLKLKPIKITFSILLVSLTSLFKINAQTFDFNLQSSSLTFDYSTLNNFQTSRTTTKAFTLNVTNSKKGQYNVYCKLEPINNFNIGLTPTSLFSIKLNSANFTISGSSFLTKPLGLSDILLLEVNGRSRKSDIIYFDLILNPLEFIYVPNYYNYNFIFTLTEL</sequence>